<evidence type="ECO:0008006" key="3">
    <source>
        <dbReference type="Google" id="ProtNLM"/>
    </source>
</evidence>
<proteinExistence type="predicted"/>
<keyword evidence="2" id="KW-1185">Reference proteome</keyword>
<evidence type="ECO:0000313" key="1">
    <source>
        <dbReference type="EMBL" id="PRO68095.1"/>
    </source>
</evidence>
<accession>A0ABX5CKX3</accession>
<dbReference type="Proteomes" id="UP000239539">
    <property type="component" value="Unassembled WGS sequence"/>
</dbReference>
<name>A0ABX5CKX3_9ALTE</name>
<evidence type="ECO:0000313" key="2">
    <source>
        <dbReference type="Proteomes" id="UP000239539"/>
    </source>
</evidence>
<protein>
    <recommendedName>
        <fullName evidence="3">STAS/SEC14 domain-containing protein</fullName>
    </recommendedName>
</protein>
<reference evidence="2" key="1">
    <citation type="journal article" date="2020" name="Int. J. Syst. Evol. Microbiol.">
        <title>Alteromonas alba sp. nov., a marine bacterium isolated from the seawater of the West Pacific Ocean.</title>
        <authorList>
            <person name="Sun C."/>
            <person name="Wu Y.-H."/>
            <person name="Xamxidin M."/>
            <person name="Cheng H."/>
            <person name="Xu X.-W."/>
        </authorList>
    </citation>
    <scope>NUCLEOTIDE SEQUENCE [LARGE SCALE GENOMIC DNA]</scope>
    <source>
        <strain evidence="2">9a2</strain>
    </source>
</reference>
<sequence length="152" mass="17009">MDREKFKAHGEVRAQFLEAKGILFIDLVGPFNLEFMQKYEGVVGLERERIDQPCWGSLVNVHGLALAPMEATISGQAIVAKATSTGLIATAIVLHESEGKALQKIFWSRVYASSQLPYKYFDATEEAEAWLSDKLFISTQACKIDQRARVKE</sequence>
<gene>
    <name evidence="1" type="ORF">C6Y39_13650</name>
</gene>
<organism evidence="1 2">
    <name type="scientific">Alteromonas gracilis</name>
    <dbReference type="NCBI Taxonomy" id="1479524"/>
    <lineage>
        <taxon>Bacteria</taxon>
        <taxon>Pseudomonadati</taxon>
        <taxon>Pseudomonadota</taxon>
        <taxon>Gammaproteobacteria</taxon>
        <taxon>Alteromonadales</taxon>
        <taxon>Alteromonadaceae</taxon>
        <taxon>Alteromonas/Salinimonas group</taxon>
        <taxon>Alteromonas</taxon>
    </lineage>
</organism>
<dbReference type="RefSeq" id="WP_105932039.1">
    <property type="nucleotide sequence ID" value="NZ_PVNO01000027.1"/>
</dbReference>
<dbReference type="EMBL" id="PVNO01000027">
    <property type="protein sequence ID" value="PRO68095.1"/>
    <property type="molecule type" value="Genomic_DNA"/>
</dbReference>
<comment type="caution">
    <text evidence="1">The sequence shown here is derived from an EMBL/GenBank/DDBJ whole genome shotgun (WGS) entry which is preliminary data.</text>
</comment>